<sequence length="31" mass="3783">MTFAKLLVYTFQNETEKRIIRFKLDKGTYKV</sequence>
<name>A0A0A8XWB9_ARUDO</name>
<reference evidence="1" key="1">
    <citation type="submission" date="2014-09" db="EMBL/GenBank/DDBJ databases">
        <authorList>
            <person name="Magalhaes I.L.F."/>
            <person name="Oliveira U."/>
            <person name="Santos F.R."/>
            <person name="Vidigal T.H.D.A."/>
            <person name="Brescovit A.D."/>
            <person name="Santos A.J."/>
        </authorList>
    </citation>
    <scope>NUCLEOTIDE SEQUENCE</scope>
    <source>
        <tissue evidence="1">Shoot tissue taken approximately 20 cm above the soil surface</tissue>
    </source>
</reference>
<evidence type="ECO:0000313" key="1">
    <source>
        <dbReference type="EMBL" id="JAD17043.1"/>
    </source>
</evidence>
<organism evidence="1">
    <name type="scientific">Arundo donax</name>
    <name type="common">Giant reed</name>
    <name type="synonym">Donax arundinaceus</name>
    <dbReference type="NCBI Taxonomy" id="35708"/>
    <lineage>
        <taxon>Eukaryota</taxon>
        <taxon>Viridiplantae</taxon>
        <taxon>Streptophyta</taxon>
        <taxon>Embryophyta</taxon>
        <taxon>Tracheophyta</taxon>
        <taxon>Spermatophyta</taxon>
        <taxon>Magnoliopsida</taxon>
        <taxon>Liliopsida</taxon>
        <taxon>Poales</taxon>
        <taxon>Poaceae</taxon>
        <taxon>PACMAD clade</taxon>
        <taxon>Arundinoideae</taxon>
        <taxon>Arundineae</taxon>
        <taxon>Arundo</taxon>
    </lineage>
</organism>
<dbReference type="AlphaFoldDB" id="A0A0A8XWB9"/>
<reference evidence="1" key="2">
    <citation type="journal article" date="2015" name="Data Brief">
        <title>Shoot transcriptome of the giant reed, Arundo donax.</title>
        <authorList>
            <person name="Barrero R.A."/>
            <person name="Guerrero F.D."/>
            <person name="Moolhuijzen P."/>
            <person name="Goolsby J.A."/>
            <person name="Tidwell J."/>
            <person name="Bellgard S.E."/>
            <person name="Bellgard M.I."/>
        </authorList>
    </citation>
    <scope>NUCLEOTIDE SEQUENCE</scope>
    <source>
        <tissue evidence="1">Shoot tissue taken approximately 20 cm above the soil surface</tissue>
    </source>
</reference>
<protein>
    <submittedName>
        <fullName evidence="1">Uncharacterized protein</fullName>
    </submittedName>
</protein>
<dbReference type="EMBL" id="GBRH01280852">
    <property type="protein sequence ID" value="JAD17043.1"/>
    <property type="molecule type" value="Transcribed_RNA"/>
</dbReference>
<proteinExistence type="predicted"/>
<accession>A0A0A8XWB9</accession>